<dbReference type="Proteomes" id="UP001151760">
    <property type="component" value="Unassembled WGS sequence"/>
</dbReference>
<gene>
    <name evidence="2" type="ORF">Tco_0893958</name>
</gene>
<feature type="compositionally biased region" description="Polar residues" evidence="1">
    <location>
        <begin position="1"/>
        <end position="19"/>
    </location>
</feature>
<evidence type="ECO:0000313" key="3">
    <source>
        <dbReference type="Proteomes" id="UP001151760"/>
    </source>
</evidence>
<keyword evidence="3" id="KW-1185">Reference proteome</keyword>
<comment type="caution">
    <text evidence="2">The sequence shown here is derived from an EMBL/GenBank/DDBJ whole genome shotgun (WGS) entry which is preliminary data.</text>
</comment>
<reference evidence="2" key="1">
    <citation type="journal article" date="2022" name="Int. J. Mol. Sci.">
        <title>Draft Genome of Tanacetum Coccineum: Genomic Comparison of Closely Related Tanacetum-Family Plants.</title>
        <authorList>
            <person name="Yamashiro T."/>
            <person name="Shiraishi A."/>
            <person name="Nakayama K."/>
            <person name="Satake H."/>
        </authorList>
    </citation>
    <scope>NUCLEOTIDE SEQUENCE</scope>
</reference>
<name>A0ABQ5CAB8_9ASTR</name>
<dbReference type="EMBL" id="BQNB010014101">
    <property type="protein sequence ID" value="GJT24021.1"/>
    <property type="molecule type" value="Genomic_DNA"/>
</dbReference>
<accession>A0ABQ5CAB8</accession>
<feature type="region of interest" description="Disordered" evidence="1">
    <location>
        <begin position="1"/>
        <end position="26"/>
    </location>
</feature>
<organism evidence="2 3">
    <name type="scientific">Tanacetum coccineum</name>
    <dbReference type="NCBI Taxonomy" id="301880"/>
    <lineage>
        <taxon>Eukaryota</taxon>
        <taxon>Viridiplantae</taxon>
        <taxon>Streptophyta</taxon>
        <taxon>Embryophyta</taxon>
        <taxon>Tracheophyta</taxon>
        <taxon>Spermatophyta</taxon>
        <taxon>Magnoliopsida</taxon>
        <taxon>eudicotyledons</taxon>
        <taxon>Gunneridae</taxon>
        <taxon>Pentapetalae</taxon>
        <taxon>asterids</taxon>
        <taxon>campanulids</taxon>
        <taxon>Asterales</taxon>
        <taxon>Asteraceae</taxon>
        <taxon>Asteroideae</taxon>
        <taxon>Anthemideae</taxon>
        <taxon>Anthemidinae</taxon>
        <taxon>Tanacetum</taxon>
    </lineage>
</organism>
<evidence type="ECO:0000313" key="2">
    <source>
        <dbReference type="EMBL" id="GJT24021.1"/>
    </source>
</evidence>
<sequence>MVTSNNPSRGRMSPRSTIWGQAKGSLMGDPLPPKFTKYQPCTIMPVPPRGATSANKVGALMLCDGKSTMGMQKREGNASENPDAMSSPGYVPLKLHDASSLIDTADGKLSGYDPIIRYMHLNFSTIPFNIDLCPVEQGSFDGHYRMDFKKMTLRDHVAMRNLF</sequence>
<protein>
    <submittedName>
        <fullName evidence="2">Uncharacterized protein</fullName>
    </submittedName>
</protein>
<evidence type="ECO:0000256" key="1">
    <source>
        <dbReference type="SAM" id="MobiDB-lite"/>
    </source>
</evidence>
<proteinExistence type="predicted"/>
<reference evidence="2" key="2">
    <citation type="submission" date="2022-01" db="EMBL/GenBank/DDBJ databases">
        <authorList>
            <person name="Yamashiro T."/>
            <person name="Shiraishi A."/>
            <person name="Satake H."/>
            <person name="Nakayama K."/>
        </authorList>
    </citation>
    <scope>NUCLEOTIDE SEQUENCE</scope>
</reference>